<evidence type="ECO:0000259" key="2">
    <source>
        <dbReference type="Pfam" id="PF18153"/>
    </source>
</evidence>
<feature type="transmembrane region" description="Helical" evidence="1">
    <location>
        <begin position="34"/>
        <end position="54"/>
    </location>
</feature>
<proteinExistence type="predicted"/>
<dbReference type="RefSeq" id="WP_275108985.1">
    <property type="nucleotide sequence ID" value="NZ_JAKJSC010000001.1"/>
</dbReference>
<keyword evidence="1" id="KW-1133">Transmembrane helix</keyword>
<accession>A0ABT5VT00</accession>
<keyword evidence="1" id="KW-0472">Membrane</keyword>
<evidence type="ECO:0000313" key="4">
    <source>
        <dbReference type="Proteomes" id="UP001528920"/>
    </source>
</evidence>
<feature type="transmembrane region" description="Helical" evidence="1">
    <location>
        <begin position="12"/>
        <end position="28"/>
    </location>
</feature>
<name>A0ABT5VT00_9BACT</name>
<reference evidence="3 4" key="1">
    <citation type="submission" date="2022-01" db="EMBL/GenBank/DDBJ databases">
        <title>Labilibaculum sp. nov, a marine bacterium isolated from Antarctica.</title>
        <authorList>
            <person name="Dai W."/>
        </authorList>
    </citation>
    <scope>NUCLEOTIDE SEQUENCE [LARGE SCALE GENOMIC DNA]</scope>
    <source>
        <strain evidence="3 4">DW002</strain>
    </source>
</reference>
<gene>
    <name evidence="3" type="ORF">L3049_06440</name>
</gene>
<sequence length="204" mass="23654">MKNNFFNYFKSGILVSVIGALVIALYLAKSHWELSIAISGTVTMLLVLISKYLWKFKPFKWLFWVDDFSGRYEGVLRYQYIDDQGNFQSGERKHVKVINQNGSRISIASFTLNEDGEKSSPSYSRGMFIELTEDENHYQIIYHFLNEGNPQLGFPPHFGTDVLKFIKNGTSKKLTGGYYTNRNPQTRGEYFNLKWVSNDLSHEF</sequence>
<comment type="caution">
    <text evidence="3">The sequence shown here is derived from an EMBL/GenBank/DDBJ whole genome shotgun (WGS) entry which is preliminary data.</text>
</comment>
<dbReference type="InterPro" id="IPR041208">
    <property type="entry name" value="Cap15"/>
</dbReference>
<keyword evidence="1" id="KW-0812">Transmembrane</keyword>
<dbReference type="Pfam" id="PF18153">
    <property type="entry name" value="Cap15_CD_rec"/>
    <property type="match status" value="1"/>
</dbReference>
<evidence type="ECO:0000256" key="1">
    <source>
        <dbReference type="SAM" id="Phobius"/>
    </source>
</evidence>
<dbReference type="Proteomes" id="UP001528920">
    <property type="component" value="Unassembled WGS sequence"/>
</dbReference>
<keyword evidence="4" id="KW-1185">Reference proteome</keyword>
<feature type="domain" description="CD-NTase-associated protein 15" evidence="2">
    <location>
        <begin position="67"/>
        <end position="189"/>
    </location>
</feature>
<evidence type="ECO:0000313" key="3">
    <source>
        <dbReference type="EMBL" id="MDE5417643.1"/>
    </source>
</evidence>
<protein>
    <recommendedName>
        <fullName evidence="2">CD-NTase-associated protein 15 domain-containing protein</fullName>
    </recommendedName>
</protein>
<dbReference type="EMBL" id="JAKJSC010000001">
    <property type="protein sequence ID" value="MDE5417643.1"/>
    <property type="molecule type" value="Genomic_DNA"/>
</dbReference>
<organism evidence="3 4">
    <name type="scientific">Paralabilibaculum antarcticum</name>
    <dbReference type="NCBI Taxonomy" id="2912572"/>
    <lineage>
        <taxon>Bacteria</taxon>
        <taxon>Pseudomonadati</taxon>
        <taxon>Bacteroidota</taxon>
        <taxon>Bacteroidia</taxon>
        <taxon>Marinilabiliales</taxon>
        <taxon>Marinifilaceae</taxon>
        <taxon>Paralabilibaculum</taxon>
    </lineage>
</organism>